<keyword evidence="3" id="KW-1185">Reference proteome</keyword>
<proteinExistence type="predicted"/>
<keyword evidence="1" id="KW-0472">Membrane</keyword>
<keyword evidence="1" id="KW-1133">Transmembrane helix</keyword>
<reference evidence="2" key="1">
    <citation type="submission" date="2011-01" db="EMBL/GenBank/DDBJ databases">
        <title>Complete sequence of chromosome of Thermovibrio ammonificans HB-1.</title>
        <authorList>
            <consortium name="US DOE Joint Genome Institute"/>
            <person name="Lucas S."/>
            <person name="Copeland A."/>
            <person name="Lapidus A."/>
            <person name="Cheng J.-F."/>
            <person name="Goodwin L."/>
            <person name="Pitluck S."/>
            <person name="Davenport K."/>
            <person name="Detter J.C."/>
            <person name="Han C."/>
            <person name="Tapia R."/>
            <person name="Land M."/>
            <person name="Hauser L."/>
            <person name="Kyrpides N."/>
            <person name="Ivanova N."/>
            <person name="Ovchinnikova G."/>
            <person name="Vetriani C."/>
            <person name="Woyke T."/>
        </authorList>
    </citation>
    <scope>NUCLEOTIDE SEQUENCE [LARGE SCALE GENOMIC DNA]</scope>
    <source>
        <strain evidence="2">HB-1</strain>
    </source>
</reference>
<accession>E8T3R6</accession>
<evidence type="ECO:0000256" key="1">
    <source>
        <dbReference type="SAM" id="Phobius"/>
    </source>
</evidence>
<dbReference type="KEGG" id="tam:Theam_1360"/>
<keyword evidence="1" id="KW-0812">Transmembrane</keyword>
<dbReference type="STRING" id="648996.Theam_1360"/>
<evidence type="ECO:0000313" key="2">
    <source>
        <dbReference type="EMBL" id="ADU97323.1"/>
    </source>
</evidence>
<feature type="transmembrane region" description="Helical" evidence="1">
    <location>
        <begin position="94"/>
        <end position="121"/>
    </location>
</feature>
<dbReference type="RefSeq" id="WP_013538109.1">
    <property type="nucleotide sequence ID" value="NC_014926.1"/>
</dbReference>
<organism evidence="2 3">
    <name type="scientific">Thermovibrio ammonificans (strain DSM 15698 / JCM 12110 / HB-1)</name>
    <dbReference type="NCBI Taxonomy" id="648996"/>
    <lineage>
        <taxon>Bacteria</taxon>
        <taxon>Pseudomonadati</taxon>
        <taxon>Aquificota</taxon>
        <taxon>Aquificia</taxon>
        <taxon>Desulfurobacteriales</taxon>
        <taxon>Desulfurobacteriaceae</taxon>
        <taxon>Thermovibrio</taxon>
    </lineage>
</organism>
<protein>
    <submittedName>
        <fullName evidence="2">Uncharacterized protein</fullName>
    </submittedName>
</protein>
<name>E8T3R6_THEA1</name>
<dbReference type="Proteomes" id="UP000006362">
    <property type="component" value="Chromosome"/>
</dbReference>
<feature type="transmembrane region" description="Helical" evidence="1">
    <location>
        <begin position="225"/>
        <end position="244"/>
    </location>
</feature>
<feature type="transmembrane region" description="Helical" evidence="1">
    <location>
        <begin position="133"/>
        <end position="151"/>
    </location>
</feature>
<feature type="transmembrane region" description="Helical" evidence="1">
    <location>
        <begin position="192"/>
        <end position="219"/>
    </location>
</feature>
<dbReference type="EMBL" id="CP002444">
    <property type="protein sequence ID" value="ADU97323.1"/>
    <property type="molecule type" value="Genomic_DNA"/>
</dbReference>
<sequence>MSRISSLLDYSFNATFKCWKPLVVYVSVFTASAFSGFLHLLSPVLSLLISYLGVQLAVYFGRPLVQSPPPEELYRFIGESNSLKVFTEGASTTWGIILGSTVISVLLSALSGAVVLASGIVPMVEDGVKPEELVLRGFFVFLAVSLLWSFYFYGYFLAFGAALSREGFGGSFAAFVTSYLPSNYLKTLSFGYFKVVTVATVILTVTTFMALVFAVSVVLSPASAVLFYFSSVLFGAFAAAAYSLTTRSEVTSA</sequence>
<dbReference type="AlphaFoldDB" id="E8T3R6"/>
<evidence type="ECO:0000313" key="3">
    <source>
        <dbReference type="Proteomes" id="UP000006362"/>
    </source>
</evidence>
<feature type="transmembrane region" description="Helical" evidence="1">
    <location>
        <begin position="22"/>
        <end position="41"/>
    </location>
</feature>
<gene>
    <name evidence="2" type="ordered locus">Theam_1360</name>
</gene>
<dbReference type="HOGENOM" id="CLU_1098083_0_0_0"/>